<accession>A0ABR0ANC6</accession>
<comment type="caution">
    <text evidence="1">The sequence shown here is derived from an EMBL/GenBank/DDBJ whole genome shotgun (WGS) entry which is preliminary data.</text>
</comment>
<proteinExistence type="predicted"/>
<gene>
    <name evidence="1" type="ORF">OUZ56_015628</name>
</gene>
<reference evidence="1 2" key="1">
    <citation type="journal article" date="2023" name="Nucleic Acids Res.">
        <title>The hologenome of Daphnia magna reveals possible DNA methylation and microbiome-mediated evolution of the host genome.</title>
        <authorList>
            <person name="Chaturvedi A."/>
            <person name="Li X."/>
            <person name="Dhandapani V."/>
            <person name="Marshall H."/>
            <person name="Kissane S."/>
            <person name="Cuenca-Cambronero M."/>
            <person name="Asole G."/>
            <person name="Calvet F."/>
            <person name="Ruiz-Romero M."/>
            <person name="Marangio P."/>
            <person name="Guigo R."/>
            <person name="Rago D."/>
            <person name="Mirbahai L."/>
            <person name="Eastwood N."/>
            <person name="Colbourne J.K."/>
            <person name="Zhou J."/>
            <person name="Mallon E."/>
            <person name="Orsini L."/>
        </authorList>
    </citation>
    <scope>NUCLEOTIDE SEQUENCE [LARGE SCALE GENOMIC DNA]</scope>
    <source>
        <strain evidence="1">LRV0_1</strain>
    </source>
</reference>
<organism evidence="1 2">
    <name type="scientific">Daphnia magna</name>
    <dbReference type="NCBI Taxonomy" id="35525"/>
    <lineage>
        <taxon>Eukaryota</taxon>
        <taxon>Metazoa</taxon>
        <taxon>Ecdysozoa</taxon>
        <taxon>Arthropoda</taxon>
        <taxon>Crustacea</taxon>
        <taxon>Branchiopoda</taxon>
        <taxon>Diplostraca</taxon>
        <taxon>Cladocera</taxon>
        <taxon>Anomopoda</taxon>
        <taxon>Daphniidae</taxon>
        <taxon>Daphnia</taxon>
    </lineage>
</organism>
<keyword evidence="2" id="KW-1185">Reference proteome</keyword>
<dbReference type="Proteomes" id="UP001234178">
    <property type="component" value="Unassembled WGS sequence"/>
</dbReference>
<evidence type="ECO:0000313" key="1">
    <source>
        <dbReference type="EMBL" id="KAK4026626.1"/>
    </source>
</evidence>
<dbReference type="EMBL" id="JAOYFB010000038">
    <property type="protein sequence ID" value="KAK4026626.1"/>
    <property type="molecule type" value="Genomic_DNA"/>
</dbReference>
<sequence length="115" mass="12815">MTSPDLHGQQLRFLLNSVPTNDYFNSKNNNKKRSHCSLNDAFQIPNALATPLQGTIRRSGGCLYGSEQWQESGQSPVDSNRSRCVPSSILKLHITGTHGRWGMQFAARLLAISWT</sequence>
<evidence type="ECO:0000313" key="2">
    <source>
        <dbReference type="Proteomes" id="UP001234178"/>
    </source>
</evidence>
<name>A0ABR0ANC6_9CRUS</name>
<protein>
    <submittedName>
        <fullName evidence="1">Uncharacterized protein</fullName>
    </submittedName>
</protein>